<feature type="transmembrane region" description="Helical" evidence="6">
    <location>
        <begin position="9"/>
        <end position="28"/>
    </location>
</feature>
<sequence>MEGGKRTKVTYYVSFALMILFTAIAFYLVMDWRLQLGPVVLKWILIGMAVVQVFLQLFIFMHAGKGQKMYRMIALASGGMVAALAILFLWLLN</sequence>
<comment type="subcellular location">
    <subcellularLocation>
        <location evidence="1">Cell membrane</location>
        <topology evidence="1">Multi-pass membrane protein</topology>
    </subcellularLocation>
</comment>
<keyword evidence="8" id="KW-1185">Reference proteome</keyword>
<feature type="transmembrane region" description="Helical" evidence="6">
    <location>
        <begin position="72"/>
        <end position="92"/>
    </location>
</feature>
<keyword evidence="3 6" id="KW-0812">Transmembrane</keyword>
<dbReference type="RefSeq" id="WP_114746304.1">
    <property type="nucleotide sequence ID" value="NZ_QQAY01000010.1"/>
</dbReference>
<proteinExistence type="predicted"/>
<dbReference type="EMBL" id="QQAY01000010">
    <property type="protein sequence ID" value="RDI41023.1"/>
    <property type="molecule type" value="Genomic_DNA"/>
</dbReference>
<evidence type="ECO:0000256" key="1">
    <source>
        <dbReference type="ARBA" id="ARBA00004651"/>
    </source>
</evidence>
<evidence type="ECO:0000256" key="6">
    <source>
        <dbReference type="SAM" id="Phobius"/>
    </source>
</evidence>
<dbReference type="AlphaFoldDB" id="A0A370GGD3"/>
<dbReference type="OrthoDB" id="2989516at2"/>
<feature type="transmembrane region" description="Helical" evidence="6">
    <location>
        <begin position="40"/>
        <end position="60"/>
    </location>
</feature>
<evidence type="ECO:0000313" key="8">
    <source>
        <dbReference type="Proteomes" id="UP000255326"/>
    </source>
</evidence>
<accession>A0A370GGD3</accession>
<gene>
    <name evidence="7" type="ORF">DFR59_11024</name>
</gene>
<dbReference type="Pfam" id="PF03626">
    <property type="entry name" value="COX4_pro"/>
    <property type="match status" value="1"/>
</dbReference>
<protein>
    <submittedName>
        <fullName evidence="7">Cytochrome c oxidase subunit 4</fullName>
    </submittedName>
</protein>
<evidence type="ECO:0000256" key="2">
    <source>
        <dbReference type="ARBA" id="ARBA00022475"/>
    </source>
</evidence>
<keyword evidence="5 6" id="KW-0472">Membrane</keyword>
<dbReference type="Proteomes" id="UP000255326">
    <property type="component" value="Unassembled WGS sequence"/>
</dbReference>
<dbReference type="InterPro" id="IPR005171">
    <property type="entry name" value="Cyt_c_oxidase_su4_prok"/>
</dbReference>
<name>A0A370GGD3_9BACI</name>
<comment type="caution">
    <text evidence="7">The sequence shown here is derived from an EMBL/GenBank/DDBJ whole genome shotgun (WGS) entry which is preliminary data.</text>
</comment>
<organism evidence="7 8">
    <name type="scientific">Falsibacillus pallidus</name>
    <dbReference type="NCBI Taxonomy" id="493781"/>
    <lineage>
        <taxon>Bacteria</taxon>
        <taxon>Bacillati</taxon>
        <taxon>Bacillota</taxon>
        <taxon>Bacilli</taxon>
        <taxon>Bacillales</taxon>
        <taxon>Bacillaceae</taxon>
        <taxon>Falsibacillus</taxon>
    </lineage>
</organism>
<evidence type="ECO:0000256" key="4">
    <source>
        <dbReference type="ARBA" id="ARBA00022989"/>
    </source>
</evidence>
<evidence type="ECO:0000313" key="7">
    <source>
        <dbReference type="EMBL" id="RDI41023.1"/>
    </source>
</evidence>
<keyword evidence="4 6" id="KW-1133">Transmembrane helix</keyword>
<evidence type="ECO:0000256" key="3">
    <source>
        <dbReference type="ARBA" id="ARBA00022692"/>
    </source>
</evidence>
<evidence type="ECO:0000256" key="5">
    <source>
        <dbReference type="ARBA" id="ARBA00023136"/>
    </source>
</evidence>
<keyword evidence="2" id="KW-1003">Cell membrane</keyword>
<reference evidence="7 8" key="1">
    <citation type="submission" date="2018-07" db="EMBL/GenBank/DDBJ databases">
        <title>Genomic Encyclopedia of Type Strains, Phase IV (KMG-IV): sequencing the most valuable type-strain genomes for metagenomic binning, comparative biology and taxonomic classification.</title>
        <authorList>
            <person name="Goeker M."/>
        </authorList>
    </citation>
    <scope>NUCLEOTIDE SEQUENCE [LARGE SCALE GENOMIC DNA]</scope>
    <source>
        <strain evidence="7 8">DSM 25281</strain>
    </source>
</reference>
<dbReference type="GO" id="GO:0005886">
    <property type="term" value="C:plasma membrane"/>
    <property type="evidence" value="ECO:0007669"/>
    <property type="project" value="UniProtKB-SubCell"/>
</dbReference>